<dbReference type="Gene3D" id="3.20.20.140">
    <property type="entry name" value="Metal-dependent hydrolases"/>
    <property type="match status" value="2"/>
</dbReference>
<feature type="transmembrane region" description="Helical" evidence="3">
    <location>
        <begin position="29"/>
        <end position="46"/>
    </location>
</feature>
<name>A0AAN6P5W2_9PEZI</name>
<dbReference type="InterPro" id="IPR032466">
    <property type="entry name" value="Metal_Hydrolase"/>
</dbReference>
<gene>
    <name evidence="5" type="ORF">C8A01DRAFT_41223</name>
</gene>
<dbReference type="Proteomes" id="UP001303115">
    <property type="component" value="Unassembled WGS sequence"/>
</dbReference>
<protein>
    <recommendedName>
        <fullName evidence="4">Amidohydrolase-related domain-containing protein</fullName>
    </recommendedName>
</protein>
<feature type="region of interest" description="Disordered" evidence="2">
    <location>
        <begin position="1"/>
        <end position="21"/>
    </location>
</feature>
<organism evidence="5 6">
    <name type="scientific">Parachaetomium inaequale</name>
    <dbReference type="NCBI Taxonomy" id="2588326"/>
    <lineage>
        <taxon>Eukaryota</taxon>
        <taxon>Fungi</taxon>
        <taxon>Dikarya</taxon>
        <taxon>Ascomycota</taxon>
        <taxon>Pezizomycotina</taxon>
        <taxon>Sordariomycetes</taxon>
        <taxon>Sordariomycetidae</taxon>
        <taxon>Sordariales</taxon>
        <taxon>Chaetomiaceae</taxon>
        <taxon>Parachaetomium</taxon>
    </lineage>
</organism>
<keyword evidence="1" id="KW-0378">Hydrolase</keyword>
<dbReference type="InterPro" id="IPR011059">
    <property type="entry name" value="Metal-dep_hydrolase_composite"/>
</dbReference>
<comment type="caution">
    <text evidence="5">The sequence shown here is derived from an EMBL/GenBank/DDBJ whole genome shotgun (WGS) entry which is preliminary data.</text>
</comment>
<keyword evidence="6" id="KW-1185">Reference proteome</keyword>
<dbReference type="Pfam" id="PF01979">
    <property type="entry name" value="Amidohydro_1"/>
    <property type="match status" value="1"/>
</dbReference>
<keyword evidence="3" id="KW-1133">Transmembrane helix</keyword>
<dbReference type="SUPFAM" id="SSF51338">
    <property type="entry name" value="Composite domain of metallo-dependent hydrolases"/>
    <property type="match status" value="1"/>
</dbReference>
<dbReference type="EMBL" id="MU854621">
    <property type="protein sequence ID" value="KAK4032343.1"/>
    <property type="molecule type" value="Genomic_DNA"/>
</dbReference>
<keyword evidence="3" id="KW-0812">Transmembrane</keyword>
<dbReference type="PANTHER" id="PTHR11113:SF14">
    <property type="entry name" value="N-ACETYLGLUCOSAMINE-6-PHOSPHATE DEACETYLASE"/>
    <property type="match status" value="1"/>
</dbReference>
<evidence type="ECO:0000256" key="3">
    <source>
        <dbReference type="SAM" id="Phobius"/>
    </source>
</evidence>
<keyword evidence="3" id="KW-0472">Membrane</keyword>
<evidence type="ECO:0000313" key="5">
    <source>
        <dbReference type="EMBL" id="KAK4032343.1"/>
    </source>
</evidence>
<evidence type="ECO:0000256" key="2">
    <source>
        <dbReference type="SAM" id="MobiDB-lite"/>
    </source>
</evidence>
<feature type="domain" description="Amidohydrolase-related" evidence="4">
    <location>
        <begin position="180"/>
        <end position="529"/>
    </location>
</feature>
<accession>A0AAN6P5W2</accession>
<dbReference type="GO" id="GO:0006046">
    <property type="term" value="P:N-acetylglucosamine catabolic process"/>
    <property type="evidence" value="ECO:0007669"/>
    <property type="project" value="TreeGrafter"/>
</dbReference>
<dbReference type="SUPFAM" id="SSF51556">
    <property type="entry name" value="Metallo-dependent hydrolases"/>
    <property type="match status" value="1"/>
</dbReference>
<evidence type="ECO:0000259" key="4">
    <source>
        <dbReference type="Pfam" id="PF01979"/>
    </source>
</evidence>
<dbReference type="InterPro" id="IPR006680">
    <property type="entry name" value="Amidohydro-rel"/>
</dbReference>
<dbReference type="AlphaFoldDB" id="A0AAN6P5W2"/>
<dbReference type="GO" id="GO:0008448">
    <property type="term" value="F:N-acetylglucosamine-6-phosphate deacetylase activity"/>
    <property type="evidence" value="ECO:0007669"/>
    <property type="project" value="TreeGrafter"/>
</dbReference>
<dbReference type="PANTHER" id="PTHR11113">
    <property type="entry name" value="N-ACETYLGLUCOSAMINE-6-PHOSPHATE DEACETYLASE"/>
    <property type="match status" value="1"/>
</dbReference>
<proteinExistence type="predicted"/>
<sequence>MDEKNGLPSYQAVAESPRWRRQKPRRSRALRFLALGCLCFIAFAQWKQLSQSHSRHAASVPHPNSDITAHGLSVKRLQDELATCEKLRKQPQDPIGAGRDRNARYIDGHAPTLIKNATVWVGEPAAGTTPEAARKGAGYSWITADVYLEYGLIKRVESSIALSSVASDTVVFNAKGRPLTTGIIDMHSHAGVDSLPELWGNEDTNEMASDITPYVRSIDGIQPSDHQIQVIKSGGVTTSLVLPGSANNMGGEAYVIKHAVGKLDGRNETSAADMLADPDRNWRFMKMACGENPKRVYGNAGKQGPTSRLGESWEFRQAFEKATKLVQEQNDWCDAAAAGVHHMKAYLPQELQWESLGALLRHQVRLNTHCYTIPDLEAFVDHTNEFKFQVRAFHHAHQTFLVPEILKRAYGGDPPASALFADNMWYKAEANTASEYAGKILYDNGLTPIYVSDNPVLNAQHVLFEAAKGYKYGLPYHAALAAVTTAPAERLGFGNRLGKIKPGFDADVVVWDSDPLSVGATPVQVWIDGTAQYEEPVVLKKPAAEVIVPDESLSNIPEGPVPMEEVVFTGVSKVLLNKEVKHLSANNAVVVSKGKVTCIGACESELLAASKSKTRIIHLANGYLTESLTAFGSKIGLNAIDAEKDTDNGPSGAAFTRAEDGLALDTQKTNTSYTYGVTKAISAPKLKGQATHHGTSAGFLTGSRTPLTNNTIFAPDAAVHYTLDPSIKSTDTTSISAAIGALRSKLLTAASTHTDPIPDIYSEPFFLQRVINGTLALVITVHSADVMAALLKVKHTVESATHTPLRLVILGGAEAHLLARDLAAADVGVILAPLFSYAASWDQRRALTGAPLTNGTGVDKLLEAGVLTGIGLEEDWVVRDLGLLAGTVWRNGEGRVDERGALRMVGGGLYEMLGVEEPGFGEGHFVVWEGSPLEIEGRVKGVGGGRGWVDVWG</sequence>
<dbReference type="CDD" id="cd01309">
    <property type="entry name" value="Met_dep_hydrolase_C"/>
    <property type="match status" value="1"/>
</dbReference>
<reference evidence="6" key="1">
    <citation type="journal article" date="2023" name="Mol. Phylogenet. Evol.">
        <title>Genome-scale phylogeny and comparative genomics of the fungal order Sordariales.</title>
        <authorList>
            <person name="Hensen N."/>
            <person name="Bonometti L."/>
            <person name="Westerberg I."/>
            <person name="Brannstrom I.O."/>
            <person name="Guillou S."/>
            <person name="Cros-Aarteil S."/>
            <person name="Calhoun S."/>
            <person name="Haridas S."/>
            <person name="Kuo A."/>
            <person name="Mondo S."/>
            <person name="Pangilinan J."/>
            <person name="Riley R."/>
            <person name="LaButti K."/>
            <person name="Andreopoulos B."/>
            <person name="Lipzen A."/>
            <person name="Chen C."/>
            <person name="Yan M."/>
            <person name="Daum C."/>
            <person name="Ng V."/>
            <person name="Clum A."/>
            <person name="Steindorff A."/>
            <person name="Ohm R.A."/>
            <person name="Martin F."/>
            <person name="Silar P."/>
            <person name="Natvig D.O."/>
            <person name="Lalanne C."/>
            <person name="Gautier V."/>
            <person name="Ament-Velasquez S.L."/>
            <person name="Kruys A."/>
            <person name="Hutchinson M.I."/>
            <person name="Powell A.J."/>
            <person name="Barry K."/>
            <person name="Miller A.N."/>
            <person name="Grigoriev I.V."/>
            <person name="Debuchy R."/>
            <person name="Gladieux P."/>
            <person name="Hiltunen Thoren M."/>
            <person name="Johannesson H."/>
        </authorList>
    </citation>
    <scope>NUCLEOTIDE SEQUENCE [LARGE SCALE GENOMIC DNA]</scope>
    <source>
        <strain evidence="6">CBS 284.82</strain>
    </source>
</reference>
<evidence type="ECO:0000256" key="1">
    <source>
        <dbReference type="ARBA" id="ARBA00022801"/>
    </source>
</evidence>
<evidence type="ECO:0000313" key="6">
    <source>
        <dbReference type="Proteomes" id="UP001303115"/>
    </source>
</evidence>